<evidence type="ECO:0000256" key="2">
    <source>
        <dbReference type="ARBA" id="ARBA00022771"/>
    </source>
</evidence>
<feature type="coiled-coil region" evidence="5">
    <location>
        <begin position="167"/>
        <end position="208"/>
    </location>
</feature>
<name>A0A0S4JPK8_BODSA</name>
<keyword evidence="2 4" id="KW-0863">Zinc-finger</keyword>
<dbReference type="AlphaFoldDB" id="A0A0S4JPK8"/>
<protein>
    <submittedName>
        <fullName evidence="7">Zinc finger protein, putative</fullName>
    </submittedName>
</protein>
<dbReference type="InterPro" id="IPR013083">
    <property type="entry name" value="Znf_RING/FYVE/PHD"/>
</dbReference>
<dbReference type="EMBL" id="CYKH01001901">
    <property type="protein sequence ID" value="CUG91217.1"/>
    <property type="molecule type" value="Genomic_DNA"/>
</dbReference>
<organism evidence="7 8">
    <name type="scientific">Bodo saltans</name>
    <name type="common">Flagellated protozoan</name>
    <dbReference type="NCBI Taxonomy" id="75058"/>
    <lineage>
        <taxon>Eukaryota</taxon>
        <taxon>Discoba</taxon>
        <taxon>Euglenozoa</taxon>
        <taxon>Kinetoplastea</taxon>
        <taxon>Metakinetoplastina</taxon>
        <taxon>Eubodonida</taxon>
        <taxon>Bodonidae</taxon>
        <taxon>Bodo</taxon>
    </lineage>
</organism>
<evidence type="ECO:0000313" key="7">
    <source>
        <dbReference type="EMBL" id="CUG91217.1"/>
    </source>
</evidence>
<dbReference type="InterPro" id="IPR017907">
    <property type="entry name" value="Znf_RING_CS"/>
</dbReference>
<dbReference type="Proteomes" id="UP000051952">
    <property type="component" value="Unassembled WGS sequence"/>
</dbReference>
<evidence type="ECO:0000256" key="5">
    <source>
        <dbReference type="SAM" id="Coils"/>
    </source>
</evidence>
<keyword evidence="3" id="KW-0862">Zinc</keyword>
<reference evidence="8" key="1">
    <citation type="submission" date="2015-09" db="EMBL/GenBank/DDBJ databases">
        <authorList>
            <consortium name="Pathogen Informatics"/>
        </authorList>
    </citation>
    <scope>NUCLEOTIDE SEQUENCE [LARGE SCALE GENOMIC DNA]</scope>
    <source>
        <strain evidence="8">Lake Konstanz</strain>
    </source>
</reference>
<proteinExistence type="predicted"/>
<sequence length="452" mass="48989">MASLMSAPPPPLSEAEILGTINMDCACCICFQPPLPHQAVVVMPCHHLFCQPCLDQAMAKKVECPVDRAPIDGTHVRVEAADEASLSLVQSVGVQCSARRHGCQWEGQWGQWVAEDHGATCSFRGHGVVAVCRVPSCPAGRSTSSESTAASILPPSDHESTYLYEHIRLLSHTVKALEEQNRTLKWEMDQLKERLYSAQNDISDWQHASRREREASESSEQRFLQQLNILATNTRPLFPTITVPGVSSLDDPQQPSASSLHWDENCCSRSASVDQGTLTHTGMLKGWATGFARDGVRVRRGGRRAMIRFQVSSDVDDGSQVPSSVIMIGLAVQRPTTTISATQHVGSMSGCWAYQGSGFVWDGNIGRCGQLVVPPGVDEGAAIFGPGDIITLTLEPSDDMCKIIVSKQRDTIQPGATVCLGMGGSIPLRFIEEVVLYPVVSLGAPRCKVTLQ</sequence>
<evidence type="ECO:0000256" key="3">
    <source>
        <dbReference type="ARBA" id="ARBA00022833"/>
    </source>
</evidence>
<accession>A0A0S4JPK8</accession>
<gene>
    <name evidence="7" type="ORF">BSAL_30785</name>
</gene>
<keyword evidence="1" id="KW-0479">Metal-binding</keyword>
<dbReference type="Gene3D" id="2.60.120.920">
    <property type="match status" value="1"/>
</dbReference>
<evidence type="ECO:0000313" key="8">
    <source>
        <dbReference type="Proteomes" id="UP000051952"/>
    </source>
</evidence>
<dbReference type="PROSITE" id="PS50089">
    <property type="entry name" value="ZF_RING_2"/>
    <property type="match status" value="1"/>
</dbReference>
<dbReference type="GO" id="GO:0008270">
    <property type="term" value="F:zinc ion binding"/>
    <property type="evidence" value="ECO:0007669"/>
    <property type="project" value="UniProtKB-KW"/>
</dbReference>
<evidence type="ECO:0000259" key="6">
    <source>
        <dbReference type="PROSITE" id="PS50089"/>
    </source>
</evidence>
<dbReference type="Gene3D" id="3.30.40.10">
    <property type="entry name" value="Zinc/RING finger domain, C3HC4 (zinc finger)"/>
    <property type="match status" value="1"/>
</dbReference>
<evidence type="ECO:0000256" key="4">
    <source>
        <dbReference type="PROSITE-ProRule" id="PRU00175"/>
    </source>
</evidence>
<dbReference type="PROSITE" id="PS00518">
    <property type="entry name" value="ZF_RING_1"/>
    <property type="match status" value="1"/>
</dbReference>
<dbReference type="OrthoDB" id="1305878at2759"/>
<dbReference type="InterPro" id="IPR043136">
    <property type="entry name" value="B30.2/SPRY_sf"/>
</dbReference>
<dbReference type="InterPro" id="IPR001841">
    <property type="entry name" value="Znf_RING"/>
</dbReference>
<dbReference type="VEuPathDB" id="TriTrypDB:BSAL_30785"/>
<dbReference type="Pfam" id="PF14634">
    <property type="entry name" value="zf-RING_5"/>
    <property type="match status" value="1"/>
</dbReference>
<dbReference type="SUPFAM" id="SSF57850">
    <property type="entry name" value="RING/U-box"/>
    <property type="match status" value="1"/>
</dbReference>
<evidence type="ECO:0000256" key="1">
    <source>
        <dbReference type="ARBA" id="ARBA00022723"/>
    </source>
</evidence>
<keyword evidence="8" id="KW-1185">Reference proteome</keyword>
<keyword evidence="5" id="KW-0175">Coiled coil</keyword>
<feature type="domain" description="RING-type" evidence="6">
    <location>
        <begin position="27"/>
        <end position="68"/>
    </location>
</feature>
<dbReference type="SMART" id="SM00184">
    <property type="entry name" value="RING"/>
    <property type="match status" value="1"/>
</dbReference>